<evidence type="ECO:0000313" key="3">
    <source>
        <dbReference type="Proteomes" id="UP000318538"/>
    </source>
</evidence>
<accession>A0A517N6Q9</accession>
<feature type="transmembrane region" description="Helical" evidence="1">
    <location>
        <begin position="249"/>
        <end position="277"/>
    </location>
</feature>
<dbReference type="GO" id="GO:0005886">
    <property type="term" value="C:plasma membrane"/>
    <property type="evidence" value="ECO:0007669"/>
    <property type="project" value="UniProtKB-SubCell"/>
</dbReference>
<dbReference type="RefSeq" id="WP_218933791.1">
    <property type="nucleotide sequence ID" value="NZ_CP036525.1"/>
</dbReference>
<keyword evidence="1" id="KW-0812">Transmembrane</keyword>
<feature type="transmembrane region" description="Helical" evidence="1">
    <location>
        <begin position="318"/>
        <end position="341"/>
    </location>
</feature>
<feature type="transmembrane region" description="Helical" evidence="1">
    <location>
        <begin position="20"/>
        <end position="40"/>
    </location>
</feature>
<proteinExistence type="predicted"/>
<name>A0A517N6Q9_9BACT</name>
<feature type="transmembrane region" description="Helical" evidence="1">
    <location>
        <begin position="289"/>
        <end position="312"/>
    </location>
</feature>
<dbReference type="Proteomes" id="UP000318538">
    <property type="component" value="Chromosome"/>
</dbReference>
<reference evidence="2 3" key="1">
    <citation type="submission" date="2019-02" db="EMBL/GenBank/DDBJ databases">
        <title>Deep-cultivation of Planctomycetes and their phenomic and genomic characterization uncovers novel biology.</title>
        <authorList>
            <person name="Wiegand S."/>
            <person name="Jogler M."/>
            <person name="Boedeker C."/>
            <person name="Pinto D."/>
            <person name="Vollmers J."/>
            <person name="Rivas-Marin E."/>
            <person name="Kohn T."/>
            <person name="Peeters S.H."/>
            <person name="Heuer A."/>
            <person name="Rast P."/>
            <person name="Oberbeckmann S."/>
            <person name="Bunk B."/>
            <person name="Jeske O."/>
            <person name="Meyerdierks A."/>
            <person name="Storesund J.E."/>
            <person name="Kallscheuer N."/>
            <person name="Luecker S."/>
            <person name="Lage O.M."/>
            <person name="Pohl T."/>
            <person name="Merkel B.J."/>
            <person name="Hornburger P."/>
            <person name="Mueller R.-W."/>
            <person name="Bruemmer F."/>
            <person name="Labrenz M."/>
            <person name="Spormann A.M."/>
            <person name="Op den Camp H."/>
            <person name="Overmann J."/>
            <person name="Amann R."/>
            <person name="Jetten M.S.M."/>
            <person name="Mascher T."/>
            <person name="Medema M.H."/>
            <person name="Devos D.P."/>
            <person name="Kaster A.-K."/>
            <person name="Ovreas L."/>
            <person name="Rohde M."/>
            <person name="Galperin M.Y."/>
            <person name="Jogler C."/>
        </authorList>
    </citation>
    <scope>NUCLEOTIDE SEQUENCE [LARGE SCALE GENOMIC DNA]</scope>
    <source>
        <strain evidence="2 3">K22_7</strain>
    </source>
</reference>
<dbReference type="AlphaFoldDB" id="A0A517N6Q9"/>
<dbReference type="PANTHER" id="PTHR37305:SF1">
    <property type="entry name" value="MEMBRANE PROTEIN"/>
    <property type="match status" value="1"/>
</dbReference>
<dbReference type="Pfam" id="PF12679">
    <property type="entry name" value="ABC2_membrane_2"/>
    <property type="match status" value="1"/>
</dbReference>
<feature type="transmembrane region" description="Helical" evidence="1">
    <location>
        <begin position="203"/>
        <end position="229"/>
    </location>
</feature>
<organism evidence="2 3">
    <name type="scientific">Rubripirellula lacrimiformis</name>
    <dbReference type="NCBI Taxonomy" id="1930273"/>
    <lineage>
        <taxon>Bacteria</taxon>
        <taxon>Pseudomonadati</taxon>
        <taxon>Planctomycetota</taxon>
        <taxon>Planctomycetia</taxon>
        <taxon>Pirellulales</taxon>
        <taxon>Pirellulaceae</taxon>
        <taxon>Rubripirellula</taxon>
    </lineage>
</organism>
<keyword evidence="3" id="KW-1185">Reference proteome</keyword>
<dbReference type="GO" id="GO:0140359">
    <property type="term" value="F:ABC-type transporter activity"/>
    <property type="evidence" value="ECO:0007669"/>
    <property type="project" value="InterPro"/>
</dbReference>
<keyword evidence="1" id="KW-1133">Transmembrane helix</keyword>
<dbReference type="InterPro" id="IPR011047">
    <property type="entry name" value="Quinoprotein_ADH-like_sf"/>
</dbReference>
<sequence>MRPYFAVIGDSFHAALSSRVLWVAFVAIWLLLAFLSPIGCREDYTTDFRGQDFHNGTRMKAMLAQGLVDPDSQSAPIGRIAAAMPEDLRRQLKRVGEGDEVRIRLSVLADALNELLVDQSWYDAAAWKSTLRLRELRDLDETLEGDLTDSLDRRRARLRIEAAMPGVFESRSSRSMYLTYAGMDFPANLAVDKTQFQTLINQWVLPTIINWLLGFVLIFLGILVTASIIPDMLQPGSLHLLLSKPVSRSLLLISKFIGGCAFVLLCVTQLVLGLYLVAGLRLDIWNARLLWCIPVSVFLFSVFYSVSTLAGLRWRSPILAIGVTTIFGAICLVTGVIGGLFDGLVTRPDRLQHMVTAGGNLFASTRGGGLVRHDADENRWVELFESDAMNQDRVVPPVRLDDDTIVTARVRGGRFNPFGSGALDLLVLHQADEWVPEPSVRLPTATSWLYASGPDSVLAMNTGDLLMTSRNQIMKAAGKRVSNEDTGSDLPQLAAEKADSWLSKLSNMMGGQTEGFAPVLPEGMAITPPRAIAVDPQGEFLVVMVRGRLVRLDRPDSPVGNQAEGQTGRWSETAQHVLDGEASRRGVIAIEGDVLLLARAEDPILLFDAESLRPMTTVEVPESMIGVGAVGLGDGKRFAYLTGDGYCRLIRPVDGNADGESKGYEISQPMGPSEVESVAFDRRDSLLYLAHHTDQVDIYSVDDLKVQTRIRPLLSRWRWANRMVVTPLRTVIPQTGELGETIAAMVSGQSAISVSENSEDEELVRYKIARPVISCSVFIVVMLTISCYYFSTRDF</sequence>
<evidence type="ECO:0000256" key="1">
    <source>
        <dbReference type="SAM" id="Phobius"/>
    </source>
</evidence>
<feature type="transmembrane region" description="Helical" evidence="1">
    <location>
        <begin position="772"/>
        <end position="791"/>
    </location>
</feature>
<dbReference type="EMBL" id="CP036525">
    <property type="protein sequence ID" value="QDT02834.1"/>
    <property type="molecule type" value="Genomic_DNA"/>
</dbReference>
<dbReference type="KEGG" id="rlc:K227x_12130"/>
<dbReference type="PANTHER" id="PTHR37305">
    <property type="entry name" value="INTEGRAL MEMBRANE PROTEIN-RELATED"/>
    <property type="match status" value="1"/>
</dbReference>
<gene>
    <name evidence="2" type="ORF">K227x_12130</name>
</gene>
<evidence type="ECO:0000313" key="2">
    <source>
        <dbReference type="EMBL" id="QDT02834.1"/>
    </source>
</evidence>
<dbReference type="SUPFAM" id="SSF50998">
    <property type="entry name" value="Quinoprotein alcohol dehydrogenase-like"/>
    <property type="match status" value="1"/>
</dbReference>
<protein>
    <submittedName>
        <fullName evidence="2">ABC-2 family transporter protein</fullName>
    </submittedName>
</protein>
<keyword evidence="1" id="KW-0472">Membrane</keyword>